<dbReference type="EMBL" id="LGSR01000020">
    <property type="protein sequence ID" value="KOS18666.1"/>
    <property type="molecule type" value="Genomic_DNA"/>
</dbReference>
<dbReference type="OrthoDB" id="2011769at2759"/>
<feature type="compositionally biased region" description="Basic residues" evidence="1">
    <location>
        <begin position="576"/>
        <end position="589"/>
    </location>
</feature>
<dbReference type="Pfam" id="PF10446">
    <property type="entry name" value="DUF2457"/>
    <property type="match status" value="1"/>
</dbReference>
<evidence type="ECO:0000313" key="3">
    <source>
        <dbReference type="Proteomes" id="UP000053831"/>
    </source>
</evidence>
<feature type="compositionally biased region" description="Basic and acidic residues" evidence="1">
    <location>
        <begin position="557"/>
        <end position="575"/>
    </location>
</feature>
<feature type="region of interest" description="Disordered" evidence="1">
    <location>
        <begin position="522"/>
        <end position="615"/>
    </location>
</feature>
<feature type="compositionally biased region" description="Acidic residues" evidence="1">
    <location>
        <begin position="532"/>
        <end position="541"/>
    </location>
</feature>
<dbReference type="Proteomes" id="UP000053831">
    <property type="component" value="Unassembled WGS sequence"/>
</dbReference>
<dbReference type="STRING" id="150374.A0A0M8MSU1"/>
<dbReference type="InterPro" id="IPR018853">
    <property type="entry name" value="DUF2457"/>
</dbReference>
<evidence type="ECO:0000256" key="1">
    <source>
        <dbReference type="SAM" id="MobiDB-lite"/>
    </source>
</evidence>
<evidence type="ECO:0000313" key="2">
    <source>
        <dbReference type="EMBL" id="KOS18666.1"/>
    </source>
</evidence>
<name>A0A0M8MSU1_ESCWE</name>
<accession>A0A0M8MSU1</accession>
<feature type="region of interest" description="Disordered" evidence="1">
    <location>
        <begin position="91"/>
        <end position="113"/>
    </location>
</feature>
<sequence>MANVFSITPRAPDWNAQTTETLEDPDEPPEKLPPSAFTRSTIRHPAEQPSLLTRAILAQSDEENSGRFTAAFHTHRRRSMTSNFSIASTADLTSDTGYTSPSRVGTPSPPTHTISILQLHSNIADNNNNNNNNSNSSGNKPGLFNGRAIAFGAQPAANGATRKRCIQFACGAKPAPPPRHVTDTPPASRPVSAQEMQEPPRRTSIKFACQARPTDVQSILSRPSTQGSLFSDAVEPRMTTSPQKVPVLATTPTAVRPPLTRKPSNKATTTRPRFLRATSGDLTKDGSQFHEFASDMAREDDWIRNDNLDMQTKLTISDTLRKENSIRRLATEVEEEEAAQLEEEEADRAPGCGDDDDDNNDDDDEEDGGDKDDNDDDDEDLEFDDDDHDDLDDYDAELEDEDSDGYHTDEETGFADSDDEDDGNENMVMWTPGHYNAGKQSSVGFTRRLSANEHHSDSSANSRRSGVRRAKARPIGPTADAADLPDSTDFVCGTLDEDKPLEEVFISCLAARRTENLRVIPQDIDPSFPASDLDEEDEDDSFNAVQQGSDPNVWPMDDVHHDQDRSRRQKGDRTPPRRFRSPPPAKRHQSPPPPRTRGRSPKLLFDCHSPRRVRSPAPRALVTPLQTPRQGAHVHFNLAGRPGLTQTKSLPKPAALFRYSKQHKSLKITSDDETHMRGAIDIVKGLEKKRQRRKEKFMQKYCDRARRGQIPERKALPGLGAERMKEVGLIMAGKKDPGNYVLSF</sequence>
<feature type="compositionally biased region" description="Acidic residues" evidence="1">
    <location>
        <begin position="332"/>
        <end position="346"/>
    </location>
</feature>
<feature type="region of interest" description="Disordered" evidence="1">
    <location>
        <begin position="174"/>
        <end position="201"/>
    </location>
</feature>
<reference evidence="2 3" key="1">
    <citation type="submission" date="2015-07" db="EMBL/GenBank/DDBJ databases">
        <title>The genome of the fungus Escovopsis weberi, a specialized disease agent of ant agriculture.</title>
        <authorList>
            <person name="de Man T.J."/>
            <person name="Stajich J.E."/>
            <person name="Kubicek C.P."/>
            <person name="Chenthamara K."/>
            <person name="Atanasova L."/>
            <person name="Druzhinina I.S."/>
            <person name="Birnbaum S."/>
            <person name="Barribeau S.M."/>
            <person name="Teiling C."/>
            <person name="Suen G."/>
            <person name="Currie C."/>
            <person name="Gerardo N.M."/>
        </authorList>
    </citation>
    <scope>NUCLEOTIDE SEQUENCE [LARGE SCALE GENOMIC DNA]</scope>
</reference>
<organism evidence="2 3">
    <name type="scientific">Escovopsis weberi</name>
    <dbReference type="NCBI Taxonomy" id="150374"/>
    <lineage>
        <taxon>Eukaryota</taxon>
        <taxon>Fungi</taxon>
        <taxon>Dikarya</taxon>
        <taxon>Ascomycota</taxon>
        <taxon>Pezizomycotina</taxon>
        <taxon>Sordariomycetes</taxon>
        <taxon>Hypocreomycetidae</taxon>
        <taxon>Hypocreales</taxon>
        <taxon>Hypocreaceae</taxon>
        <taxon>Escovopsis</taxon>
    </lineage>
</organism>
<gene>
    <name evidence="2" type="ORF">ESCO_000173</name>
</gene>
<protein>
    <submittedName>
        <fullName evidence="2">Uncharacterized protein</fullName>
    </submittedName>
</protein>
<feature type="region of interest" description="Disordered" evidence="1">
    <location>
        <begin position="1"/>
        <end position="47"/>
    </location>
</feature>
<feature type="compositionally biased region" description="Acidic residues" evidence="1">
    <location>
        <begin position="411"/>
        <end position="424"/>
    </location>
</feature>
<keyword evidence="3" id="KW-1185">Reference proteome</keyword>
<comment type="caution">
    <text evidence="2">The sequence shown here is derived from an EMBL/GenBank/DDBJ whole genome shotgun (WGS) entry which is preliminary data.</text>
</comment>
<feature type="region of interest" description="Disordered" evidence="1">
    <location>
        <begin position="332"/>
        <end position="487"/>
    </location>
</feature>
<feature type="compositionally biased region" description="Acidic residues" evidence="1">
    <location>
        <begin position="353"/>
        <end position="403"/>
    </location>
</feature>
<dbReference type="AlphaFoldDB" id="A0A0M8MSU1"/>
<proteinExistence type="predicted"/>